<dbReference type="CDD" id="cd00161">
    <property type="entry name" value="beta-trefoil_Ricin-like"/>
    <property type="match status" value="1"/>
</dbReference>
<dbReference type="SUPFAM" id="SSF50939">
    <property type="entry name" value="Sialidases"/>
    <property type="match status" value="1"/>
</dbReference>
<comment type="caution">
    <text evidence="2">The sequence shown here is derived from an EMBL/GenBank/DDBJ whole genome shotgun (WGS) entry which is preliminary data.</text>
</comment>
<evidence type="ECO:0000259" key="1">
    <source>
        <dbReference type="Pfam" id="PF00652"/>
    </source>
</evidence>
<keyword evidence="3" id="KW-1185">Reference proteome</keyword>
<dbReference type="EMBL" id="BAAAND010000001">
    <property type="protein sequence ID" value="GAA1567771.1"/>
    <property type="molecule type" value="Genomic_DNA"/>
</dbReference>
<dbReference type="RefSeq" id="WP_344187879.1">
    <property type="nucleotide sequence ID" value="NZ_BAAAND010000001.1"/>
</dbReference>
<evidence type="ECO:0000313" key="3">
    <source>
        <dbReference type="Proteomes" id="UP001500190"/>
    </source>
</evidence>
<dbReference type="PANTHER" id="PTHR38792">
    <property type="entry name" value="BNR/ASP-BOX REPEAT DOMAIN PROTEIN (AFU_ORTHOLOGUE AFUA_7G06430)-RELATED"/>
    <property type="match status" value="1"/>
</dbReference>
<evidence type="ECO:0000313" key="2">
    <source>
        <dbReference type="EMBL" id="GAA1567771.1"/>
    </source>
</evidence>
<dbReference type="Gene3D" id="2.120.10.10">
    <property type="match status" value="1"/>
</dbReference>
<dbReference type="InterPro" id="IPR023296">
    <property type="entry name" value="Glyco_hydro_beta-prop_sf"/>
</dbReference>
<dbReference type="SUPFAM" id="SSF50370">
    <property type="entry name" value="Ricin B-like lectins"/>
    <property type="match status" value="1"/>
</dbReference>
<proteinExistence type="predicted"/>
<feature type="domain" description="Ricin B lectin" evidence="1">
    <location>
        <begin position="385"/>
        <end position="498"/>
    </location>
</feature>
<gene>
    <name evidence="2" type="ORF">GCM10009742_07040</name>
</gene>
<dbReference type="InterPro" id="IPR000772">
    <property type="entry name" value="Ricin_B_lectin"/>
</dbReference>
<dbReference type="Pfam" id="PF00652">
    <property type="entry name" value="Ricin_B_lectin"/>
    <property type="match status" value="1"/>
</dbReference>
<dbReference type="SUPFAM" id="SSF75005">
    <property type="entry name" value="Arabinanase/levansucrase/invertase"/>
    <property type="match status" value="1"/>
</dbReference>
<sequence>MSSVAPAAVGDGAGGTLLRDGAGLYPRAIRLQHSGAANGRILAEVVTFVGNGDGLGAIYESSDEGASFRQVGAVADPESADGQGLCCATLYELPRAVGDLPAGTLLWSASVGASDRPMSLRIWRSNDLGRTWSYLSDCADATNTRGLWEPEFSVAADGQLVCHYSDETDPAQNQKLMEVRSADGVHWTDRRATVTSDDSRHRPGMPIVRRLPNGSYFMTYEICALGGQYDCAVFSRTSRDGWNWGDPKDRGVQPRTADGKYFTHTPTIAWSANEGRRDGKLLLIGQILQNADGSVADGNGRTILVNSDNGTGPWYEIAAPVEVPNPYNNFCPNYSSPLLPSEDGRKVLEIASAWASDGECKAYFDTGSSVGTGDDAGVRDGATSSLTSAATALCLGIAVGTDHAGQGSCDATAVQRWQVSKLGEGSYAVRAAGDACLKIDGRVEPCDKGAGETWNLVNAGVGYYQLKADGRCLTADGSTARPGPITVQACDNNQHQVWKASLS</sequence>
<dbReference type="Proteomes" id="UP001500190">
    <property type="component" value="Unassembled WGS sequence"/>
</dbReference>
<dbReference type="PROSITE" id="PS50231">
    <property type="entry name" value="RICIN_B_LECTIN"/>
    <property type="match status" value="1"/>
</dbReference>
<reference evidence="2 3" key="1">
    <citation type="journal article" date="2019" name="Int. J. Syst. Evol. Microbiol.">
        <title>The Global Catalogue of Microorganisms (GCM) 10K type strain sequencing project: providing services to taxonomists for standard genome sequencing and annotation.</title>
        <authorList>
            <consortium name="The Broad Institute Genomics Platform"/>
            <consortium name="The Broad Institute Genome Sequencing Center for Infectious Disease"/>
            <person name="Wu L."/>
            <person name="Ma J."/>
        </authorList>
    </citation>
    <scope>NUCLEOTIDE SEQUENCE [LARGE SCALE GENOMIC DNA]</scope>
    <source>
        <strain evidence="2 3">JCM 14304</strain>
    </source>
</reference>
<dbReference type="InterPro" id="IPR035992">
    <property type="entry name" value="Ricin_B-like_lectins"/>
</dbReference>
<name>A0ABN2D405_9ACTN</name>
<protein>
    <recommendedName>
        <fullName evidence="1">Ricin B lectin domain-containing protein</fullName>
    </recommendedName>
</protein>
<organism evidence="2 3">
    <name type="scientific">Kribbella karoonensis</name>
    <dbReference type="NCBI Taxonomy" id="324851"/>
    <lineage>
        <taxon>Bacteria</taxon>
        <taxon>Bacillati</taxon>
        <taxon>Actinomycetota</taxon>
        <taxon>Actinomycetes</taxon>
        <taxon>Propionibacteriales</taxon>
        <taxon>Kribbellaceae</taxon>
        <taxon>Kribbella</taxon>
    </lineage>
</organism>
<accession>A0ABN2D405</accession>
<dbReference type="InterPro" id="IPR036278">
    <property type="entry name" value="Sialidase_sf"/>
</dbReference>
<dbReference type="Gene3D" id="2.80.10.50">
    <property type="match status" value="1"/>
</dbReference>
<dbReference type="PANTHER" id="PTHR38792:SF3">
    <property type="entry name" value="BNR_ASP-BOX REPEAT DOMAIN PROTEIN (AFU_ORTHOLOGUE AFUA_7G06430)-RELATED"/>
    <property type="match status" value="1"/>
</dbReference>